<dbReference type="PANTHER" id="PTHR11934:SF0">
    <property type="entry name" value="RIBOSE-5-PHOSPHATE ISOMERASE"/>
    <property type="match status" value="1"/>
</dbReference>
<dbReference type="SUPFAM" id="SSF75445">
    <property type="entry name" value="D-ribose-5-phosphate isomerase (RpiA), lid domain"/>
    <property type="match status" value="1"/>
</dbReference>
<dbReference type="GO" id="GO:0006014">
    <property type="term" value="P:D-ribose metabolic process"/>
    <property type="evidence" value="ECO:0007669"/>
    <property type="project" value="TreeGrafter"/>
</dbReference>
<accession>A0A087BBH9</accession>
<dbReference type="Proteomes" id="UP000029052">
    <property type="component" value="Unassembled WGS sequence"/>
</dbReference>
<sequence>MDKAQQDALKKAAGIEAAKLIENGMIAGLGTGSTVRFLVDELGRRVQEEGLQFTGVTTSRRTQEQAEGYGIKIVDIDDVDHIDVCIDGADEVDANFNGIKGGGAALLWEKIVAVNSDKIVWIVDQSKVVDVIGKFPLPVEVIPFGAAHVIERFEKRGYKPVLRLDAEGKPVRTDENNYVVDLHLERIDNPQELALDLITTVGVVEHGLFLNMVDEVIVGDPDGPRKMFNPNKQH</sequence>
<comment type="function">
    <text evidence="3">Catalyzes the reversible conversion of ribose-5-phosphate to ribulose 5-phosphate.</text>
</comment>
<dbReference type="FunFam" id="3.40.50.1360:FF:000001">
    <property type="entry name" value="Ribose-5-phosphate isomerase A"/>
    <property type="match status" value="1"/>
</dbReference>
<dbReference type="UniPathway" id="UPA00115">
    <property type="reaction ID" value="UER00412"/>
</dbReference>
<comment type="caution">
    <text evidence="4">The sequence shown here is derived from an EMBL/GenBank/DDBJ whole genome shotgun (WGS) entry which is preliminary data.</text>
</comment>
<keyword evidence="2 3" id="KW-0413">Isomerase</keyword>
<comment type="similarity">
    <text evidence="3">Belongs to the ribose 5-phosphate isomerase family.</text>
</comment>
<dbReference type="InterPro" id="IPR004788">
    <property type="entry name" value="Ribose5P_isomerase_type_A"/>
</dbReference>
<dbReference type="EC" id="5.3.1.6" evidence="3"/>
<comment type="pathway">
    <text evidence="3">Carbohydrate degradation; pentose phosphate pathway; D-ribose 5-phosphate from D-ribulose 5-phosphate (non-oxidative stage): step 1/1.</text>
</comment>
<gene>
    <name evidence="3" type="primary">rpiA</name>
    <name evidence="4" type="ORF">BMAGN_0340</name>
</gene>
<dbReference type="RefSeq" id="WP_022860122.1">
    <property type="nucleotide sequence ID" value="NZ_JGZB01000004.1"/>
</dbReference>
<dbReference type="GO" id="GO:0005829">
    <property type="term" value="C:cytosol"/>
    <property type="evidence" value="ECO:0007669"/>
    <property type="project" value="TreeGrafter"/>
</dbReference>
<dbReference type="STRING" id="1692.BMAGN_0340"/>
<organism evidence="4 5">
    <name type="scientific">Bifidobacterium magnum</name>
    <dbReference type="NCBI Taxonomy" id="1692"/>
    <lineage>
        <taxon>Bacteria</taxon>
        <taxon>Bacillati</taxon>
        <taxon>Actinomycetota</taxon>
        <taxon>Actinomycetes</taxon>
        <taxon>Bifidobacteriales</taxon>
        <taxon>Bifidobacteriaceae</taxon>
        <taxon>Bifidobacterium</taxon>
    </lineage>
</organism>
<feature type="active site" description="Proton acceptor" evidence="3">
    <location>
        <position position="109"/>
    </location>
</feature>
<feature type="binding site" evidence="3">
    <location>
        <begin position="100"/>
        <end position="103"/>
    </location>
    <ligand>
        <name>substrate</name>
    </ligand>
</feature>
<evidence type="ECO:0000256" key="1">
    <source>
        <dbReference type="ARBA" id="ARBA00001713"/>
    </source>
</evidence>
<dbReference type="HAMAP" id="MF_00170">
    <property type="entry name" value="Rib_5P_isom_A"/>
    <property type="match status" value="1"/>
</dbReference>
<dbReference type="EMBL" id="JGZB01000004">
    <property type="protein sequence ID" value="KFI68379.1"/>
    <property type="molecule type" value="Genomic_DNA"/>
</dbReference>
<dbReference type="Gene3D" id="3.30.70.260">
    <property type="match status" value="1"/>
</dbReference>
<dbReference type="GO" id="GO:0004751">
    <property type="term" value="F:ribose-5-phosphate isomerase activity"/>
    <property type="evidence" value="ECO:0007669"/>
    <property type="project" value="UniProtKB-UniRule"/>
</dbReference>
<dbReference type="GO" id="GO:0009052">
    <property type="term" value="P:pentose-phosphate shunt, non-oxidative branch"/>
    <property type="evidence" value="ECO:0007669"/>
    <property type="project" value="UniProtKB-UniRule"/>
</dbReference>
<dbReference type="SUPFAM" id="SSF100950">
    <property type="entry name" value="NagB/RpiA/CoA transferase-like"/>
    <property type="match status" value="1"/>
</dbReference>
<evidence type="ECO:0000313" key="4">
    <source>
        <dbReference type="EMBL" id="KFI68379.1"/>
    </source>
</evidence>
<evidence type="ECO:0000313" key="5">
    <source>
        <dbReference type="Proteomes" id="UP000029052"/>
    </source>
</evidence>
<dbReference type="eggNOG" id="COG0120">
    <property type="taxonomic scope" value="Bacteria"/>
</dbReference>
<dbReference type="Gene3D" id="3.40.50.1360">
    <property type="match status" value="1"/>
</dbReference>
<evidence type="ECO:0000256" key="2">
    <source>
        <dbReference type="ARBA" id="ARBA00023235"/>
    </source>
</evidence>
<dbReference type="InterPro" id="IPR037171">
    <property type="entry name" value="NagB/RpiA_transferase-like"/>
</dbReference>
<dbReference type="NCBIfam" id="TIGR00021">
    <property type="entry name" value="rpiA"/>
    <property type="match status" value="1"/>
</dbReference>
<comment type="subunit">
    <text evidence="3">Homodimer.</text>
</comment>
<feature type="binding site" evidence="3">
    <location>
        <begin position="87"/>
        <end position="90"/>
    </location>
    <ligand>
        <name>substrate</name>
    </ligand>
</feature>
<protein>
    <recommendedName>
        <fullName evidence="3">Ribose-5-phosphate isomerase A</fullName>
        <ecNumber evidence="3">5.3.1.6</ecNumber>
    </recommendedName>
    <alternativeName>
        <fullName evidence="3">Phosphoriboisomerase A</fullName>
        <shortName evidence="3">PRI</shortName>
    </alternativeName>
</protein>
<dbReference type="Pfam" id="PF06026">
    <property type="entry name" value="Rib_5-P_isom_A"/>
    <property type="match status" value="1"/>
</dbReference>
<dbReference type="CDD" id="cd01398">
    <property type="entry name" value="RPI_A"/>
    <property type="match status" value="1"/>
</dbReference>
<dbReference type="PANTHER" id="PTHR11934">
    <property type="entry name" value="RIBOSE-5-PHOSPHATE ISOMERASE"/>
    <property type="match status" value="1"/>
</dbReference>
<feature type="binding site" evidence="3">
    <location>
        <begin position="31"/>
        <end position="34"/>
    </location>
    <ligand>
        <name>substrate</name>
    </ligand>
</feature>
<proteinExistence type="inferred from homology"/>
<keyword evidence="5" id="KW-1185">Reference proteome</keyword>
<dbReference type="NCBIfam" id="NF001924">
    <property type="entry name" value="PRK00702.1"/>
    <property type="match status" value="1"/>
</dbReference>
<dbReference type="InterPro" id="IPR020672">
    <property type="entry name" value="Ribose5P_isomerase_typA_subgr"/>
</dbReference>
<evidence type="ECO:0000256" key="3">
    <source>
        <dbReference type="HAMAP-Rule" id="MF_00170"/>
    </source>
</evidence>
<dbReference type="AlphaFoldDB" id="A0A087BBH9"/>
<reference evidence="4 5" key="1">
    <citation type="submission" date="2014-03" db="EMBL/GenBank/DDBJ databases">
        <title>Genomics of Bifidobacteria.</title>
        <authorList>
            <person name="Ventura M."/>
            <person name="Milani C."/>
            <person name="Lugli G.A."/>
        </authorList>
    </citation>
    <scope>NUCLEOTIDE SEQUENCE [LARGE SCALE GENOMIC DNA]</scope>
    <source>
        <strain evidence="4 5">LMG 11591</strain>
    </source>
</reference>
<comment type="catalytic activity">
    <reaction evidence="1 3">
        <text>aldehydo-D-ribose 5-phosphate = D-ribulose 5-phosphate</text>
        <dbReference type="Rhea" id="RHEA:14657"/>
        <dbReference type="ChEBI" id="CHEBI:58121"/>
        <dbReference type="ChEBI" id="CHEBI:58273"/>
        <dbReference type="EC" id="5.3.1.6"/>
    </reaction>
</comment>
<feature type="binding site" evidence="3">
    <location>
        <position position="127"/>
    </location>
    <ligand>
        <name>substrate</name>
    </ligand>
</feature>
<name>A0A087BBH9_9BIFI</name>